<comment type="caution">
    <text evidence="1">The sequence shown here is derived from an EMBL/GenBank/DDBJ whole genome shotgun (WGS) entry which is preliminary data.</text>
</comment>
<protein>
    <submittedName>
        <fullName evidence="1">Uncharacterized protein</fullName>
    </submittedName>
</protein>
<reference evidence="1" key="2">
    <citation type="submission" date="2020-09" db="EMBL/GenBank/DDBJ databases">
        <authorList>
            <person name="Sun Q."/>
            <person name="Zhou Y."/>
        </authorList>
    </citation>
    <scope>NUCLEOTIDE SEQUENCE</scope>
    <source>
        <strain evidence="1">CGMCC 1.6333</strain>
    </source>
</reference>
<organism evidence="1 2">
    <name type="scientific">Paraliobacillus quinghaiensis</name>
    <dbReference type="NCBI Taxonomy" id="470815"/>
    <lineage>
        <taxon>Bacteria</taxon>
        <taxon>Bacillati</taxon>
        <taxon>Bacillota</taxon>
        <taxon>Bacilli</taxon>
        <taxon>Bacillales</taxon>
        <taxon>Bacillaceae</taxon>
        <taxon>Paraliobacillus</taxon>
    </lineage>
</organism>
<evidence type="ECO:0000313" key="2">
    <source>
        <dbReference type="Proteomes" id="UP000618460"/>
    </source>
</evidence>
<gene>
    <name evidence="1" type="ORF">GCM10011351_12310</name>
</gene>
<dbReference type="EMBL" id="BMLG01000004">
    <property type="protein sequence ID" value="GGM27948.1"/>
    <property type="molecule type" value="Genomic_DNA"/>
</dbReference>
<dbReference type="RefSeq" id="WP_117153722.1">
    <property type="nucleotide sequence ID" value="NZ_BMLG01000004.1"/>
</dbReference>
<reference evidence="1" key="1">
    <citation type="journal article" date="2014" name="Int. J. Syst. Evol. Microbiol.">
        <title>Complete genome sequence of Corynebacterium casei LMG S-19264T (=DSM 44701T), isolated from a smear-ripened cheese.</title>
        <authorList>
            <consortium name="US DOE Joint Genome Institute (JGI-PGF)"/>
            <person name="Walter F."/>
            <person name="Albersmeier A."/>
            <person name="Kalinowski J."/>
            <person name="Ruckert C."/>
        </authorList>
    </citation>
    <scope>NUCLEOTIDE SEQUENCE</scope>
    <source>
        <strain evidence="1">CGMCC 1.6333</strain>
    </source>
</reference>
<dbReference type="AlphaFoldDB" id="A0A917WTT0"/>
<evidence type="ECO:0000313" key="1">
    <source>
        <dbReference type="EMBL" id="GGM27948.1"/>
    </source>
</evidence>
<sequence>MKVQKVIEQLEKTLDILRCYEHWKFEDMLDDIKEKVSNEKKIPLKEARKTSLDKKLDVPINEMEKMSRDELTVSLNKYKKAELVEIGNQLELKLAMSNNKPILIESIANHFSYLQLNEKMANRKRLD</sequence>
<name>A0A917WTT0_9BACI</name>
<proteinExistence type="predicted"/>
<accession>A0A917WTT0</accession>
<dbReference type="OrthoDB" id="2969314at2"/>
<keyword evidence="2" id="KW-1185">Reference proteome</keyword>
<dbReference type="Proteomes" id="UP000618460">
    <property type="component" value="Unassembled WGS sequence"/>
</dbReference>